<dbReference type="EMBL" id="CAFBPC010000059">
    <property type="protein sequence ID" value="CAB5001896.1"/>
    <property type="molecule type" value="Genomic_DNA"/>
</dbReference>
<accession>A0A6J6E3I5</accession>
<dbReference type="AlphaFoldDB" id="A0A6J6E3I5"/>
<evidence type="ECO:0000313" key="1">
    <source>
        <dbReference type="EMBL" id="CAB4569904.1"/>
    </source>
</evidence>
<name>A0A6J6E3I5_9ZZZZ</name>
<proteinExistence type="predicted"/>
<evidence type="ECO:0000313" key="2">
    <source>
        <dbReference type="EMBL" id="CAB5001896.1"/>
    </source>
</evidence>
<sequence>MSRLVALHTGGSREPWQSLGLIFENDTCSLADVDLVVSDQAPGLFHWVISGDRDEIVNIDGISTQLVSAANTRSSDSLIGTQRMTHLDHVVVNTDNLDRTCAAIDAALGAEMRREREVGNGVVQRFHKLENTIIEVVTGPHITTEGASLWGMVVSVDDLFELADQVGDQVMSPPKRATQPGRYISTVRGSVGLGVPFALMTPHVSGMSTH</sequence>
<dbReference type="EMBL" id="CAEZTI010000176">
    <property type="protein sequence ID" value="CAB4569904.1"/>
    <property type="molecule type" value="Genomic_DNA"/>
</dbReference>
<protein>
    <submittedName>
        <fullName evidence="1">Unannotated protein</fullName>
    </submittedName>
</protein>
<dbReference type="SUPFAM" id="SSF54593">
    <property type="entry name" value="Glyoxalase/Bleomycin resistance protein/Dihydroxybiphenyl dioxygenase"/>
    <property type="match status" value="1"/>
</dbReference>
<reference evidence="1" key="1">
    <citation type="submission" date="2020-05" db="EMBL/GenBank/DDBJ databases">
        <authorList>
            <person name="Chiriac C."/>
            <person name="Salcher M."/>
            <person name="Ghai R."/>
            <person name="Kavagutti S V."/>
        </authorList>
    </citation>
    <scope>NUCLEOTIDE SEQUENCE</scope>
</reference>
<organism evidence="1">
    <name type="scientific">freshwater metagenome</name>
    <dbReference type="NCBI Taxonomy" id="449393"/>
    <lineage>
        <taxon>unclassified sequences</taxon>
        <taxon>metagenomes</taxon>
        <taxon>ecological metagenomes</taxon>
    </lineage>
</organism>
<dbReference type="Gene3D" id="3.10.180.10">
    <property type="entry name" value="2,3-Dihydroxybiphenyl 1,2-Dioxygenase, domain 1"/>
    <property type="match status" value="1"/>
</dbReference>
<gene>
    <name evidence="1" type="ORF">UFOPK1619_00860</name>
    <name evidence="2" type="ORF">UFOPK4057_00357</name>
</gene>
<dbReference type="InterPro" id="IPR029068">
    <property type="entry name" value="Glyas_Bleomycin-R_OHBP_Dase"/>
</dbReference>